<protein>
    <recommendedName>
        <fullName evidence="4">Transposase</fullName>
    </recommendedName>
</protein>
<feature type="region of interest" description="Disordered" evidence="1">
    <location>
        <begin position="30"/>
        <end position="49"/>
    </location>
</feature>
<accession>A0ABZ1VYK3</accession>
<dbReference type="Proteomes" id="UP001432292">
    <property type="component" value="Chromosome"/>
</dbReference>
<name>A0ABZ1VYK3_9ACTN</name>
<proteinExistence type="predicted"/>
<reference evidence="2" key="1">
    <citation type="submission" date="2022-10" db="EMBL/GenBank/DDBJ databases">
        <title>The complete genomes of actinobacterial strains from the NBC collection.</title>
        <authorList>
            <person name="Joergensen T.S."/>
            <person name="Alvarez Arevalo M."/>
            <person name="Sterndorff E.B."/>
            <person name="Faurdal D."/>
            <person name="Vuksanovic O."/>
            <person name="Mourched A.-S."/>
            <person name="Charusanti P."/>
            <person name="Shaw S."/>
            <person name="Blin K."/>
            <person name="Weber T."/>
        </authorList>
    </citation>
    <scope>NUCLEOTIDE SEQUENCE</scope>
    <source>
        <strain evidence="2">NBC_01256</strain>
    </source>
</reference>
<evidence type="ECO:0008006" key="4">
    <source>
        <dbReference type="Google" id="ProtNLM"/>
    </source>
</evidence>
<evidence type="ECO:0000313" key="2">
    <source>
        <dbReference type="EMBL" id="WUS27868.1"/>
    </source>
</evidence>
<evidence type="ECO:0000256" key="1">
    <source>
        <dbReference type="SAM" id="MobiDB-lite"/>
    </source>
</evidence>
<keyword evidence="3" id="KW-1185">Reference proteome</keyword>
<dbReference type="EMBL" id="CP108473">
    <property type="protein sequence ID" value="WUS27868.1"/>
    <property type="molecule type" value="Genomic_DNA"/>
</dbReference>
<organism evidence="2 3">
    <name type="scientific">Streptomyces caniferus</name>
    <dbReference type="NCBI Taxonomy" id="285557"/>
    <lineage>
        <taxon>Bacteria</taxon>
        <taxon>Bacillati</taxon>
        <taxon>Actinomycetota</taxon>
        <taxon>Actinomycetes</taxon>
        <taxon>Kitasatosporales</taxon>
        <taxon>Streptomycetaceae</taxon>
        <taxon>Streptomyces</taxon>
    </lineage>
</organism>
<gene>
    <name evidence="2" type="ORF">OG727_08625</name>
</gene>
<sequence>MYALTSACAWRHLPPTFGTSPATAHRRFTAWTEAGDRRRGLRSRQRGDR</sequence>
<feature type="compositionally biased region" description="Basic residues" evidence="1">
    <location>
        <begin position="39"/>
        <end position="49"/>
    </location>
</feature>
<evidence type="ECO:0000313" key="3">
    <source>
        <dbReference type="Proteomes" id="UP001432292"/>
    </source>
</evidence>